<evidence type="ECO:0000313" key="1">
    <source>
        <dbReference type="EMBL" id="TRY98696.1"/>
    </source>
</evidence>
<dbReference type="EMBL" id="SRMA01025153">
    <property type="protein sequence ID" value="TRY98696.1"/>
    <property type="molecule type" value="Genomic_DNA"/>
</dbReference>
<keyword evidence="2" id="KW-1185">Reference proteome</keyword>
<gene>
    <name evidence="1" type="ORF">DNTS_008588</name>
</gene>
<comment type="caution">
    <text evidence="1">The sequence shown here is derived from an EMBL/GenBank/DDBJ whole genome shotgun (WGS) entry which is preliminary data.</text>
</comment>
<evidence type="ECO:0000313" key="2">
    <source>
        <dbReference type="Proteomes" id="UP000316079"/>
    </source>
</evidence>
<name>A0A553R970_9TELE</name>
<reference evidence="1 2" key="1">
    <citation type="journal article" date="2019" name="Sci. Data">
        <title>Hybrid genome assembly and annotation of Danionella translucida.</title>
        <authorList>
            <person name="Kadobianskyi M."/>
            <person name="Schulze L."/>
            <person name="Schuelke M."/>
            <person name="Judkewitz B."/>
        </authorList>
    </citation>
    <scope>NUCLEOTIDE SEQUENCE [LARGE SCALE GENOMIC DNA]</scope>
    <source>
        <strain evidence="1 2">Bolton</strain>
    </source>
</reference>
<feature type="non-terminal residue" evidence="1">
    <location>
        <position position="1"/>
    </location>
</feature>
<dbReference type="Proteomes" id="UP000316079">
    <property type="component" value="Unassembled WGS sequence"/>
</dbReference>
<protein>
    <submittedName>
        <fullName evidence="1">Uncharacterized protein</fullName>
    </submittedName>
</protein>
<sequence>AADWRRAVLLKPSDAAALGSRAHVNWTPASAQSPREQASRTIHRERKKVRDDTLIAVACPALTSVLQKYSRQKCTLTTELPVCYEYSEQQVG</sequence>
<proteinExistence type="predicted"/>
<dbReference type="AlphaFoldDB" id="A0A553R970"/>
<organism evidence="1 2">
    <name type="scientific">Danionella cerebrum</name>
    <dbReference type="NCBI Taxonomy" id="2873325"/>
    <lineage>
        <taxon>Eukaryota</taxon>
        <taxon>Metazoa</taxon>
        <taxon>Chordata</taxon>
        <taxon>Craniata</taxon>
        <taxon>Vertebrata</taxon>
        <taxon>Euteleostomi</taxon>
        <taxon>Actinopterygii</taxon>
        <taxon>Neopterygii</taxon>
        <taxon>Teleostei</taxon>
        <taxon>Ostariophysi</taxon>
        <taxon>Cypriniformes</taxon>
        <taxon>Danionidae</taxon>
        <taxon>Danioninae</taxon>
        <taxon>Danionella</taxon>
    </lineage>
</organism>
<accession>A0A553R970</accession>